<keyword evidence="7 9" id="KW-0119">Carbohydrate metabolism</keyword>
<evidence type="ECO:0000313" key="11">
    <source>
        <dbReference type="Proteomes" id="UP001301140"/>
    </source>
</evidence>
<keyword evidence="3" id="KW-0732">Signal</keyword>
<evidence type="ECO:0000256" key="8">
    <source>
        <dbReference type="PROSITE-ProRule" id="PRU10058"/>
    </source>
</evidence>
<keyword evidence="7 9" id="KW-0624">Polysaccharide degradation</keyword>
<dbReference type="InterPro" id="IPR008928">
    <property type="entry name" value="6-hairpin_glycosidase_sf"/>
</dbReference>
<keyword evidence="4 9" id="KW-0378">Hydrolase</keyword>
<evidence type="ECO:0000256" key="9">
    <source>
        <dbReference type="RuleBase" id="RU361167"/>
    </source>
</evidence>
<dbReference type="InterPro" id="IPR006311">
    <property type="entry name" value="TAT_signal"/>
</dbReference>
<dbReference type="GO" id="GO:0008810">
    <property type="term" value="F:cellulase activity"/>
    <property type="evidence" value="ECO:0007669"/>
    <property type="project" value="UniProtKB-EC"/>
</dbReference>
<evidence type="ECO:0000313" key="10">
    <source>
        <dbReference type="EMBL" id="MDF1585596.1"/>
    </source>
</evidence>
<dbReference type="PROSITE" id="PS00812">
    <property type="entry name" value="GLYCOSYL_HYDROL_F8"/>
    <property type="match status" value="1"/>
</dbReference>
<protein>
    <recommendedName>
        <fullName evidence="9">Glucanase</fullName>
        <ecNumber evidence="9">3.2.1.-</ecNumber>
    </recommendedName>
</protein>
<name>A0AAP3UZA8_9PROT</name>
<evidence type="ECO:0000256" key="7">
    <source>
        <dbReference type="ARBA" id="ARBA00023326"/>
    </source>
</evidence>
<comment type="similarity">
    <text evidence="2 9">Belongs to the glycosyl hydrolase 8 (cellulase D) family.</text>
</comment>
<dbReference type="Pfam" id="PF01270">
    <property type="entry name" value="Glyco_hydro_8"/>
    <property type="match status" value="1"/>
</dbReference>
<proteinExistence type="inferred from homology"/>
<keyword evidence="6 9" id="KW-0326">Glycosidase</keyword>
<dbReference type="EC" id="3.2.1.-" evidence="9"/>
<evidence type="ECO:0000256" key="2">
    <source>
        <dbReference type="ARBA" id="ARBA00009209"/>
    </source>
</evidence>
<evidence type="ECO:0000256" key="1">
    <source>
        <dbReference type="ARBA" id="ARBA00000966"/>
    </source>
</evidence>
<keyword evidence="11" id="KW-1185">Reference proteome</keyword>
<dbReference type="InterPro" id="IPR019834">
    <property type="entry name" value="Glyco_hydro_8_CS"/>
</dbReference>
<dbReference type="InterPro" id="IPR002037">
    <property type="entry name" value="Glyco_hydro_8"/>
</dbReference>
<dbReference type="AlphaFoldDB" id="A0AAP3UZA8"/>
<comment type="catalytic activity">
    <reaction evidence="1">
        <text>Endohydrolysis of (1-&gt;4)-beta-D-glucosidic linkages in cellulose, lichenin and cereal beta-D-glucans.</text>
        <dbReference type="EC" id="3.2.1.4"/>
    </reaction>
</comment>
<evidence type="ECO:0000256" key="5">
    <source>
        <dbReference type="ARBA" id="ARBA00023001"/>
    </source>
</evidence>
<evidence type="ECO:0000256" key="3">
    <source>
        <dbReference type="ARBA" id="ARBA00022729"/>
    </source>
</evidence>
<sequence>MPRRRDVLAGAMALGMSPLLHGPARAGDAWSAFLAAHERSGRVIDDFSGLSHSEGQGFAMRLAVHHGDRAAFERLWGWTLRELARDDGLFAWSWRDGKIADRNNASDGDITIAWALLEAAQRWRREEWRTAGLRTAQAVRELLTVERDGRLLLLPGREGFRGKDGLVVNPSYWVFPALDAFAATEGSPAWRRLADAGTALLAETNGAYGLAPDWLELPANLAWKQRPRASYDAIRVPLWLLWSGRAGPQPERWLAFLENVGRAWIDSRSGALAGYGLGIEQRSVLLLLRRWRGDGDVTLAGLPLVGTETSYYGAIIRLLVAAAWLERFGY</sequence>
<dbReference type="PROSITE" id="PS51318">
    <property type="entry name" value="TAT"/>
    <property type="match status" value="1"/>
</dbReference>
<dbReference type="InterPro" id="IPR012341">
    <property type="entry name" value="6hp_glycosidase-like_sf"/>
</dbReference>
<dbReference type="EMBL" id="JARGEQ010000025">
    <property type="protein sequence ID" value="MDF1585596.1"/>
    <property type="molecule type" value="Genomic_DNA"/>
</dbReference>
<gene>
    <name evidence="10" type="ORF">PZ740_04240</name>
</gene>
<feature type="active site" description="Nucleophile" evidence="8">
    <location>
        <position position="107"/>
    </location>
</feature>
<evidence type="ECO:0000256" key="4">
    <source>
        <dbReference type="ARBA" id="ARBA00022801"/>
    </source>
</evidence>
<comment type="caution">
    <text evidence="10">The sequence shown here is derived from an EMBL/GenBank/DDBJ whole genome shotgun (WGS) entry which is preliminary data.</text>
</comment>
<dbReference type="Gene3D" id="1.50.10.10">
    <property type="match status" value="1"/>
</dbReference>
<dbReference type="SUPFAM" id="SSF48208">
    <property type="entry name" value="Six-hairpin glycosidases"/>
    <property type="match status" value="1"/>
</dbReference>
<organism evidence="10 11">
    <name type="scientific">Marinimicrococcus flavescens</name>
    <dbReference type="NCBI Taxonomy" id="3031815"/>
    <lineage>
        <taxon>Bacteria</taxon>
        <taxon>Pseudomonadati</taxon>
        <taxon>Pseudomonadota</taxon>
        <taxon>Alphaproteobacteria</taxon>
        <taxon>Geminicoccales</taxon>
        <taxon>Geminicoccaceae</taxon>
        <taxon>Marinimicrococcus</taxon>
    </lineage>
</organism>
<dbReference type="GO" id="GO:0030245">
    <property type="term" value="P:cellulose catabolic process"/>
    <property type="evidence" value="ECO:0007669"/>
    <property type="project" value="UniProtKB-KW"/>
</dbReference>
<keyword evidence="5" id="KW-0136">Cellulose degradation</keyword>
<evidence type="ECO:0000256" key="6">
    <source>
        <dbReference type="ARBA" id="ARBA00023295"/>
    </source>
</evidence>
<dbReference type="Proteomes" id="UP001301140">
    <property type="component" value="Unassembled WGS sequence"/>
</dbReference>
<accession>A0AAP3UZA8</accession>
<reference evidence="10 11" key="1">
    <citation type="submission" date="2023-03" db="EMBL/GenBank/DDBJ databases">
        <title>YIM 152171 draft genome.</title>
        <authorList>
            <person name="Yang Z."/>
        </authorList>
    </citation>
    <scope>NUCLEOTIDE SEQUENCE [LARGE SCALE GENOMIC DNA]</scope>
    <source>
        <strain evidence="10 11">YIM 152171</strain>
    </source>
</reference>
<dbReference type="RefSeq" id="WP_327788015.1">
    <property type="nucleotide sequence ID" value="NZ_JARGEQ010000025.1"/>
</dbReference>
<dbReference type="PRINTS" id="PR00735">
    <property type="entry name" value="GLHYDRLASE8"/>
</dbReference>